<dbReference type="PANTHER" id="PTHR42703">
    <property type="entry name" value="NADH DEHYDROGENASE"/>
    <property type="match status" value="1"/>
</dbReference>
<dbReference type="PANTHER" id="PTHR42703:SF1">
    <property type="entry name" value="NA(+)_H(+) ANTIPORTER SUBUNIT D1"/>
    <property type="match status" value="1"/>
</dbReference>
<evidence type="ECO:0000313" key="10">
    <source>
        <dbReference type="EMBL" id="MFB9210318.1"/>
    </source>
</evidence>
<dbReference type="PRINTS" id="PR01437">
    <property type="entry name" value="NUOXDRDTASE4"/>
</dbReference>
<feature type="transmembrane region" description="Helical" evidence="8">
    <location>
        <begin position="202"/>
        <end position="227"/>
    </location>
</feature>
<dbReference type="Pfam" id="PF00361">
    <property type="entry name" value="Proton_antipo_M"/>
    <property type="match status" value="1"/>
</dbReference>
<dbReference type="RefSeq" id="WP_290249658.1">
    <property type="nucleotide sequence ID" value="NZ_JAUFQT010000002.1"/>
</dbReference>
<dbReference type="EMBL" id="JBHMEW010000005">
    <property type="protein sequence ID" value="MFB9210318.1"/>
    <property type="molecule type" value="Genomic_DNA"/>
</dbReference>
<feature type="transmembrane region" description="Helical" evidence="8">
    <location>
        <begin position="363"/>
        <end position="384"/>
    </location>
</feature>
<proteinExistence type="inferred from homology"/>
<name>A0ABV5J207_9BACT</name>
<gene>
    <name evidence="10" type="ORF">ACFFUR_00735</name>
</gene>
<feature type="transmembrane region" description="Helical" evidence="8">
    <location>
        <begin position="239"/>
        <end position="262"/>
    </location>
</feature>
<evidence type="ECO:0000259" key="9">
    <source>
        <dbReference type="Pfam" id="PF00361"/>
    </source>
</evidence>
<feature type="transmembrane region" description="Helical" evidence="8">
    <location>
        <begin position="160"/>
        <end position="182"/>
    </location>
</feature>
<evidence type="ECO:0000256" key="5">
    <source>
        <dbReference type="ARBA" id="ARBA00022989"/>
    </source>
</evidence>
<comment type="similarity">
    <text evidence="2">Belongs to the CPA3 antiporters (TC 2.A.63) subunit D family.</text>
</comment>
<feature type="transmembrane region" description="Helical" evidence="8">
    <location>
        <begin position="322"/>
        <end position="342"/>
    </location>
</feature>
<dbReference type="NCBIfam" id="NF009306">
    <property type="entry name" value="PRK12663.1"/>
    <property type="match status" value="1"/>
</dbReference>
<evidence type="ECO:0000313" key="11">
    <source>
        <dbReference type="Proteomes" id="UP001589654"/>
    </source>
</evidence>
<evidence type="ECO:0000256" key="6">
    <source>
        <dbReference type="ARBA" id="ARBA00023136"/>
    </source>
</evidence>
<reference evidence="10 11" key="1">
    <citation type="submission" date="2024-09" db="EMBL/GenBank/DDBJ databases">
        <authorList>
            <person name="Sun Q."/>
            <person name="Mori K."/>
        </authorList>
    </citation>
    <scope>NUCLEOTIDE SEQUENCE [LARGE SCALE GENOMIC DNA]</scope>
    <source>
        <strain evidence="10 11">CECT 7682</strain>
    </source>
</reference>
<dbReference type="InterPro" id="IPR001750">
    <property type="entry name" value="ND/Mrp_TM"/>
</dbReference>
<organism evidence="10 11">
    <name type="scientific">Echinicola jeungdonensis</name>
    <dbReference type="NCBI Taxonomy" id="709343"/>
    <lineage>
        <taxon>Bacteria</taxon>
        <taxon>Pseudomonadati</taxon>
        <taxon>Bacteroidota</taxon>
        <taxon>Cytophagia</taxon>
        <taxon>Cytophagales</taxon>
        <taxon>Cyclobacteriaceae</taxon>
        <taxon>Echinicola</taxon>
    </lineage>
</organism>
<dbReference type="InterPro" id="IPR050586">
    <property type="entry name" value="CPA3_Na-H_Antiporter_D"/>
</dbReference>
<evidence type="ECO:0000256" key="8">
    <source>
        <dbReference type="SAM" id="Phobius"/>
    </source>
</evidence>
<feature type="transmembrane region" description="Helical" evidence="8">
    <location>
        <begin position="130"/>
        <end position="148"/>
    </location>
</feature>
<protein>
    <submittedName>
        <fullName evidence="10">Na+/H+ antiporter subunit D</fullName>
    </submittedName>
</protein>
<evidence type="ECO:0000256" key="3">
    <source>
        <dbReference type="ARBA" id="ARBA00022475"/>
    </source>
</evidence>
<evidence type="ECO:0000256" key="7">
    <source>
        <dbReference type="RuleBase" id="RU000320"/>
    </source>
</evidence>
<keyword evidence="3" id="KW-1003">Cell membrane</keyword>
<feature type="transmembrane region" description="Helical" evidence="8">
    <location>
        <begin position="107"/>
        <end position="124"/>
    </location>
</feature>
<feature type="transmembrane region" description="Helical" evidence="8">
    <location>
        <begin position="268"/>
        <end position="290"/>
    </location>
</feature>
<feature type="transmembrane region" description="Helical" evidence="8">
    <location>
        <begin position="29"/>
        <end position="50"/>
    </location>
</feature>
<accession>A0ABV5J207</accession>
<keyword evidence="6 8" id="KW-0472">Membrane</keyword>
<evidence type="ECO:0000256" key="1">
    <source>
        <dbReference type="ARBA" id="ARBA00004651"/>
    </source>
</evidence>
<comment type="subcellular location">
    <subcellularLocation>
        <location evidence="1">Cell membrane</location>
        <topology evidence="1">Multi-pass membrane protein</topology>
    </subcellularLocation>
    <subcellularLocation>
        <location evidence="7">Membrane</location>
        <topology evidence="7">Multi-pass membrane protein</topology>
    </subcellularLocation>
</comment>
<feature type="transmembrane region" description="Helical" evidence="8">
    <location>
        <begin position="455"/>
        <end position="473"/>
    </location>
</feature>
<sequence>MVLFNPILILILAAILCMLFWVKPQIQKIITISAIFLFFASAVRLTYLVTTEGIQTVQAGEWPSPFGITFVADTFSALMVLVTSLVSVACIIYALENIDKSRKAKGFYPIFLFMIFGVTGAFLTGDVFNLYVWFEVMLVSSFVLISLGSGKAQLEGSVKYVILNFLASCFFLVGVGLLYKITGTLNMAALSVKIKEVEEPGMITLSALFFFLSFGIKAALFPLFFWLPASYHTPPLAISGLMAGLLTKVGVYAMIRFFTLIFTHDTAFTHQLLLIVAGLTMLVGVLGAIAHNDFRKILSFHIISQIGYMIMGLALFTPLALAGAIFYIIHHIIVKTNLFLISGLTKSINGSFQIKSNGGIYDYFPLISVLFVVAAFSLAGIPPLSGFWAKFILVKAGMEIHQEVIVGISLLVGLLTLFSMTKIWTAVFWAKGTKKLEMLVSSENHFQNSFLKEKYLMIIPVIFLAMITLWIGFFPNLLLDLAIQASDQLIQPDDYINAVLKRN</sequence>
<evidence type="ECO:0000256" key="4">
    <source>
        <dbReference type="ARBA" id="ARBA00022692"/>
    </source>
</evidence>
<feature type="domain" description="NADH:quinone oxidoreductase/Mrp antiporter transmembrane" evidence="9">
    <location>
        <begin position="125"/>
        <end position="415"/>
    </location>
</feature>
<dbReference type="InterPro" id="IPR003918">
    <property type="entry name" value="NADH_UbQ_OxRdtase"/>
</dbReference>
<feature type="transmembrane region" description="Helical" evidence="8">
    <location>
        <begin position="404"/>
        <end position="429"/>
    </location>
</feature>
<evidence type="ECO:0000256" key="2">
    <source>
        <dbReference type="ARBA" id="ARBA00005346"/>
    </source>
</evidence>
<dbReference type="Proteomes" id="UP001589654">
    <property type="component" value="Unassembled WGS sequence"/>
</dbReference>
<keyword evidence="5 8" id="KW-1133">Transmembrane helix</keyword>
<keyword evidence="4 7" id="KW-0812">Transmembrane</keyword>
<keyword evidence="11" id="KW-1185">Reference proteome</keyword>
<comment type="caution">
    <text evidence="10">The sequence shown here is derived from an EMBL/GenBank/DDBJ whole genome shotgun (WGS) entry which is preliminary data.</text>
</comment>
<feature type="transmembrane region" description="Helical" evidence="8">
    <location>
        <begin position="70"/>
        <end position="95"/>
    </location>
</feature>
<feature type="transmembrane region" description="Helical" evidence="8">
    <location>
        <begin position="6"/>
        <end position="22"/>
    </location>
</feature>